<comment type="caution">
    <text evidence="3">The sequence shown here is derived from an EMBL/GenBank/DDBJ whole genome shotgun (WGS) entry which is preliminary data.</text>
</comment>
<keyword evidence="1" id="KW-1133">Transmembrane helix</keyword>
<name>A0A8J8BBM4_9RHOB</name>
<feature type="transmembrane region" description="Helical" evidence="1">
    <location>
        <begin position="114"/>
        <end position="133"/>
    </location>
</feature>
<evidence type="ECO:0000256" key="1">
    <source>
        <dbReference type="SAM" id="Phobius"/>
    </source>
</evidence>
<dbReference type="Proteomes" id="UP000681356">
    <property type="component" value="Unassembled WGS sequence"/>
</dbReference>
<feature type="signal peptide" evidence="2">
    <location>
        <begin position="1"/>
        <end position="26"/>
    </location>
</feature>
<feature type="chain" id="PRO_5035151601" evidence="2">
    <location>
        <begin position="27"/>
        <end position="143"/>
    </location>
</feature>
<proteinExistence type="predicted"/>
<protein>
    <submittedName>
        <fullName evidence="3">Uncharacterized protein</fullName>
    </submittedName>
</protein>
<dbReference type="AlphaFoldDB" id="A0A8J8BBM4"/>
<dbReference type="RefSeq" id="WP_212538341.1">
    <property type="nucleotide sequence ID" value="NZ_JAGTUU010000009.1"/>
</dbReference>
<keyword evidence="2" id="KW-0732">Signal</keyword>
<sequence>MTPTRALGRAVAALALCIALPGPALAATCDTLRPLWDPTGGPANALDEALHMAASPVSLVLLLVTALAVRLRNQWVGLAAVCGWSILASLRVFAPGGGETTQMAATEGCIASPALFIAVVAAICVATILYTAPSQGRTTDQEK</sequence>
<keyword evidence="4" id="KW-1185">Reference proteome</keyword>
<feature type="transmembrane region" description="Helical" evidence="1">
    <location>
        <begin position="76"/>
        <end position="94"/>
    </location>
</feature>
<accession>A0A8J8BBM4</accession>
<evidence type="ECO:0000313" key="4">
    <source>
        <dbReference type="Proteomes" id="UP000681356"/>
    </source>
</evidence>
<keyword evidence="1" id="KW-0812">Transmembrane</keyword>
<evidence type="ECO:0000313" key="3">
    <source>
        <dbReference type="EMBL" id="MBS0126378.1"/>
    </source>
</evidence>
<gene>
    <name evidence="3" type="ORF">KB874_20035</name>
</gene>
<evidence type="ECO:0000256" key="2">
    <source>
        <dbReference type="SAM" id="SignalP"/>
    </source>
</evidence>
<dbReference type="EMBL" id="JAGTUU010000009">
    <property type="protein sequence ID" value="MBS0126378.1"/>
    <property type="molecule type" value="Genomic_DNA"/>
</dbReference>
<reference evidence="3" key="1">
    <citation type="submission" date="2021-04" db="EMBL/GenBank/DDBJ databases">
        <authorList>
            <person name="Yoon J."/>
        </authorList>
    </citation>
    <scope>NUCLEOTIDE SEQUENCE</scope>
    <source>
        <strain evidence="3">KMU-90</strain>
    </source>
</reference>
<feature type="transmembrane region" description="Helical" evidence="1">
    <location>
        <begin position="50"/>
        <end position="69"/>
    </location>
</feature>
<keyword evidence="1" id="KW-0472">Membrane</keyword>
<organism evidence="3 4">
    <name type="scientific">Thetidibacter halocola</name>
    <dbReference type="NCBI Taxonomy" id="2827239"/>
    <lineage>
        <taxon>Bacteria</taxon>
        <taxon>Pseudomonadati</taxon>
        <taxon>Pseudomonadota</taxon>
        <taxon>Alphaproteobacteria</taxon>
        <taxon>Rhodobacterales</taxon>
        <taxon>Roseobacteraceae</taxon>
        <taxon>Thetidibacter</taxon>
    </lineage>
</organism>